<organism evidence="1 2">
    <name type="scientific">Testicularia cyperi</name>
    <dbReference type="NCBI Taxonomy" id="1882483"/>
    <lineage>
        <taxon>Eukaryota</taxon>
        <taxon>Fungi</taxon>
        <taxon>Dikarya</taxon>
        <taxon>Basidiomycota</taxon>
        <taxon>Ustilaginomycotina</taxon>
        <taxon>Ustilaginomycetes</taxon>
        <taxon>Ustilaginales</taxon>
        <taxon>Anthracoideaceae</taxon>
        <taxon>Testicularia</taxon>
    </lineage>
</organism>
<gene>
    <name evidence="1" type="ORF">BCV70DRAFT_26196</name>
</gene>
<accession>A0A317XMZ8</accession>
<dbReference type="InParanoid" id="A0A317XMZ8"/>
<name>A0A317XMZ8_9BASI</name>
<evidence type="ECO:0000313" key="2">
    <source>
        <dbReference type="Proteomes" id="UP000246740"/>
    </source>
</evidence>
<keyword evidence="2" id="KW-1185">Reference proteome</keyword>
<reference evidence="1 2" key="1">
    <citation type="journal article" date="2018" name="Mol. Biol. Evol.">
        <title>Broad Genomic Sampling Reveals a Smut Pathogenic Ancestry of the Fungal Clade Ustilaginomycotina.</title>
        <authorList>
            <person name="Kijpornyongpan T."/>
            <person name="Mondo S.J."/>
            <person name="Barry K."/>
            <person name="Sandor L."/>
            <person name="Lee J."/>
            <person name="Lipzen A."/>
            <person name="Pangilinan J."/>
            <person name="LaButti K."/>
            <person name="Hainaut M."/>
            <person name="Henrissat B."/>
            <person name="Grigoriev I.V."/>
            <person name="Spatafora J.W."/>
            <person name="Aime M.C."/>
        </authorList>
    </citation>
    <scope>NUCLEOTIDE SEQUENCE [LARGE SCALE GENOMIC DNA]</scope>
    <source>
        <strain evidence="1 2">MCA 3645</strain>
    </source>
</reference>
<sequence length="75" mass="8313">MPRDARVLYTTCRVFGFGCHFGVLPLPLTLTLPPTFPTLSGSLVPTPAWRSVPGLHVLHLDDVIRHSSSRFFPRG</sequence>
<evidence type="ECO:0000313" key="1">
    <source>
        <dbReference type="EMBL" id="PWY98700.1"/>
    </source>
</evidence>
<proteinExistence type="predicted"/>
<protein>
    <submittedName>
        <fullName evidence="1">Uncharacterized protein</fullName>
    </submittedName>
</protein>
<dbReference type="EMBL" id="KZ819197">
    <property type="protein sequence ID" value="PWY98700.1"/>
    <property type="molecule type" value="Genomic_DNA"/>
</dbReference>
<dbReference type="AlphaFoldDB" id="A0A317XMZ8"/>
<dbReference type="Proteomes" id="UP000246740">
    <property type="component" value="Unassembled WGS sequence"/>
</dbReference>